<dbReference type="Proteomes" id="UP000199025">
    <property type="component" value="Unassembled WGS sequence"/>
</dbReference>
<keyword evidence="3" id="KW-1185">Reference proteome</keyword>
<sequence>MRARTGDWIVVKSRTVGAAEQRGRIVEVTAPDGAPPYVVHWVHDDHVSTFFPGADAQVLTPDELAAAEERQRRRFLAVQQEIFRTRRAS</sequence>
<dbReference type="InterPro" id="IPR015035">
    <property type="entry name" value="DUF1918"/>
</dbReference>
<organism evidence="2 3">
    <name type="scientific">Amycolatopsis sacchari</name>
    <dbReference type="NCBI Taxonomy" id="115433"/>
    <lineage>
        <taxon>Bacteria</taxon>
        <taxon>Bacillati</taxon>
        <taxon>Actinomycetota</taxon>
        <taxon>Actinomycetes</taxon>
        <taxon>Pseudonocardiales</taxon>
        <taxon>Pseudonocardiaceae</taxon>
        <taxon>Amycolatopsis</taxon>
    </lineage>
</organism>
<gene>
    <name evidence="2" type="ORF">SAMN05421835_101724</name>
</gene>
<feature type="domain" description="DUF1918" evidence="1">
    <location>
        <begin position="1"/>
        <end position="58"/>
    </location>
</feature>
<reference evidence="2 3" key="1">
    <citation type="submission" date="2016-10" db="EMBL/GenBank/DDBJ databases">
        <authorList>
            <person name="de Groot N.N."/>
        </authorList>
    </citation>
    <scope>NUCLEOTIDE SEQUENCE [LARGE SCALE GENOMIC DNA]</scope>
    <source>
        <strain evidence="2 3">DSM 44468</strain>
    </source>
</reference>
<dbReference type="STRING" id="115433.SAMN05421835_101724"/>
<dbReference type="Gene3D" id="2.30.30.440">
    <property type="entry name" value="Domain of unknown function DUF1918"/>
    <property type="match status" value="1"/>
</dbReference>
<evidence type="ECO:0000259" key="1">
    <source>
        <dbReference type="Pfam" id="PF08940"/>
    </source>
</evidence>
<dbReference type="SUPFAM" id="SSF50118">
    <property type="entry name" value="Cell growth inhibitor/plasmid maintenance toxic component"/>
    <property type="match status" value="1"/>
</dbReference>
<evidence type="ECO:0000313" key="3">
    <source>
        <dbReference type="Proteomes" id="UP000199025"/>
    </source>
</evidence>
<accession>A0A1I3KWS9</accession>
<proteinExistence type="predicted"/>
<name>A0A1I3KWS9_9PSEU</name>
<dbReference type="AlphaFoldDB" id="A0A1I3KWS9"/>
<dbReference type="EMBL" id="FORP01000001">
    <property type="protein sequence ID" value="SFI76860.1"/>
    <property type="molecule type" value="Genomic_DNA"/>
</dbReference>
<dbReference type="Pfam" id="PF08940">
    <property type="entry name" value="DUF1918"/>
    <property type="match status" value="1"/>
</dbReference>
<evidence type="ECO:0000313" key="2">
    <source>
        <dbReference type="EMBL" id="SFI76860.1"/>
    </source>
</evidence>
<protein>
    <recommendedName>
        <fullName evidence="1">DUF1918 domain-containing protein</fullName>
    </recommendedName>
</protein>
<dbReference type="RefSeq" id="WP_091504177.1">
    <property type="nucleotide sequence ID" value="NZ_CBDQZW010000002.1"/>
</dbReference>
<dbReference type="OrthoDB" id="4828144at2"/>